<sequence>MKKVLFFLSLVLVSTFAYADVSTPSPEDSLSASQKKTEASADSIPEFTPRTPTGKRYPTIVPFAEVIAQNVLVWAWDYAVLRKDYAKTGPSYWKRNYREGWQWDDNHFAINFFGHPYQGSMYYSAARASGYSFYESFLFAFTGSYVWEMFCETEYPAPNDLIATSVGGTIYGEMLYRISTRVLSKPDAGILDNIFAFVSSPIAYLQERVTGASPTNPGYAPLNWSVFIGVGHRFGSEYRYDEDADVRSDSDWNSSSLGYGLNLVYGRANRKIQKPFEYFTFDFNQEQSEDGMMMRMNSVGKLKNIHLNSGENWVDLATYLHFDTFYGDLVEMSALAIGLGADVSIHLSENLNFRMIHMPSFVMLGSSDFNYGDVLALTDSTYEETRDYQYSLGLSYKSSIEIELKKWGKLYNSVAAYLFHTMPNTEPHYGTNGYDFVIFNSAGADLYLPLRFSLGLSLNSYAKIAAYERVQPMSRTMHSINLYTRYNF</sequence>
<name>A0A1M6U542_9BACT</name>
<dbReference type="AlphaFoldDB" id="A0A1M6U542"/>
<dbReference type="EMBL" id="FRAW01000012">
    <property type="protein sequence ID" value="SHK64279.1"/>
    <property type="molecule type" value="Genomic_DNA"/>
</dbReference>
<feature type="signal peptide" evidence="2">
    <location>
        <begin position="1"/>
        <end position="19"/>
    </location>
</feature>
<feature type="chain" id="PRO_5044562692" description="DUF3943 domain-containing protein" evidence="2">
    <location>
        <begin position="20"/>
        <end position="488"/>
    </location>
</feature>
<dbReference type="Pfam" id="PF13084">
    <property type="entry name" value="DUF3943"/>
    <property type="match status" value="1"/>
</dbReference>
<evidence type="ECO:0000256" key="2">
    <source>
        <dbReference type="SAM" id="SignalP"/>
    </source>
</evidence>
<evidence type="ECO:0000313" key="7">
    <source>
        <dbReference type="Proteomes" id="UP000190449"/>
    </source>
</evidence>
<dbReference type="InterPro" id="IPR025079">
    <property type="entry name" value="DUF3943"/>
</dbReference>
<dbReference type="EMBL" id="FUWU01000003">
    <property type="protein sequence ID" value="SJZ37715.1"/>
    <property type="molecule type" value="Genomic_DNA"/>
</dbReference>
<feature type="region of interest" description="Disordered" evidence="1">
    <location>
        <begin position="21"/>
        <end position="51"/>
    </location>
</feature>
<protein>
    <recommendedName>
        <fullName evidence="3">DUF3943 domain-containing protein</fullName>
    </recommendedName>
</protein>
<dbReference type="Proteomes" id="UP000184275">
    <property type="component" value="Unassembled WGS sequence"/>
</dbReference>
<gene>
    <name evidence="5" type="ORF">SAMN02745108_00316</name>
    <name evidence="4" type="ORF">SAMN05720469_11252</name>
</gene>
<keyword evidence="6" id="KW-1185">Reference proteome</keyword>
<organism evidence="4 6">
    <name type="scientific">Fibrobacter intestinalis</name>
    <dbReference type="NCBI Taxonomy" id="28122"/>
    <lineage>
        <taxon>Bacteria</taxon>
        <taxon>Pseudomonadati</taxon>
        <taxon>Fibrobacterota</taxon>
        <taxon>Fibrobacteria</taxon>
        <taxon>Fibrobacterales</taxon>
        <taxon>Fibrobacteraceae</taxon>
        <taxon>Fibrobacter</taxon>
    </lineage>
</organism>
<evidence type="ECO:0000313" key="4">
    <source>
        <dbReference type="EMBL" id="SHK64279.1"/>
    </source>
</evidence>
<dbReference type="Proteomes" id="UP000190449">
    <property type="component" value="Unassembled WGS sequence"/>
</dbReference>
<reference evidence="6" key="1">
    <citation type="submission" date="2016-11" db="EMBL/GenBank/DDBJ databases">
        <authorList>
            <person name="Varghese N."/>
            <person name="Submissions S."/>
        </authorList>
    </citation>
    <scope>NUCLEOTIDE SEQUENCE [LARGE SCALE GENOMIC DNA]</scope>
    <source>
        <strain evidence="6">UWOS</strain>
    </source>
</reference>
<accession>A0A1M6U542</accession>
<accession>A0A1T4K5X5</accession>
<reference evidence="5 7" key="3">
    <citation type="submission" date="2017-02" db="EMBL/GenBank/DDBJ databases">
        <authorList>
            <person name="Peterson S.W."/>
        </authorList>
    </citation>
    <scope>NUCLEOTIDE SEQUENCE [LARGE SCALE GENOMIC DNA]</scope>
    <source>
        <strain evidence="5 7">ATCC 43854</strain>
    </source>
</reference>
<evidence type="ECO:0000259" key="3">
    <source>
        <dbReference type="Pfam" id="PF13084"/>
    </source>
</evidence>
<feature type="domain" description="DUF3943" evidence="3">
    <location>
        <begin position="100"/>
        <end position="201"/>
    </location>
</feature>
<evidence type="ECO:0000256" key="1">
    <source>
        <dbReference type="SAM" id="MobiDB-lite"/>
    </source>
</evidence>
<keyword evidence="2" id="KW-0732">Signal</keyword>
<feature type="compositionally biased region" description="Polar residues" evidence="1">
    <location>
        <begin position="22"/>
        <end position="34"/>
    </location>
</feature>
<dbReference type="RefSeq" id="WP_073304029.1">
    <property type="nucleotide sequence ID" value="NZ_FRAW01000012.1"/>
</dbReference>
<reference evidence="4" key="2">
    <citation type="submission" date="2016-11" db="EMBL/GenBank/DDBJ databases">
        <authorList>
            <person name="Jaros S."/>
            <person name="Januszkiewicz K."/>
            <person name="Wedrychowicz H."/>
        </authorList>
    </citation>
    <scope>NUCLEOTIDE SEQUENCE [LARGE SCALE GENOMIC DNA]</scope>
    <source>
        <strain evidence="4">UWOS</strain>
    </source>
</reference>
<proteinExistence type="predicted"/>
<evidence type="ECO:0000313" key="6">
    <source>
        <dbReference type="Proteomes" id="UP000184275"/>
    </source>
</evidence>
<evidence type="ECO:0000313" key="5">
    <source>
        <dbReference type="EMBL" id="SJZ37715.1"/>
    </source>
</evidence>
<dbReference type="STRING" id="28122.SAMN02745108_00316"/>